<protein>
    <submittedName>
        <fullName evidence="1">Class I SAM-dependent methyltransferase</fullName>
        <ecNumber evidence="1">2.1.1.-</ecNumber>
    </submittedName>
</protein>
<proteinExistence type="predicted"/>
<reference evidence="1 2" key="1">
    <citation type="submission" date="2023-12" db="EMBL/GenBank/DDBJ databases">
        <title>Amycolatopsis sp. V23-08.</title>
        <authorList>
            <person name="Somphong A."/>
        </authorList>
    </citation>
    <scope>NUCLEOTIDE SEQUENCE [LARGE SCALE GENOMIC DNA]</scope>
    <source>
        <strain evidence="1 2">V23-08</strain>
    </source>
</reference>
<dbReference type="SUPFAM" id="SSF53335">
    <property type="entry name" value="S-adenosyl-L-methionine-dependent methyltransferases"/>
    <property type="match status" value="1"/>
</dbReference>
<dbReference type="InterPro" id="IPR029063">
    <property type="entry name" value="SAM-dependent_MTases_sf"/>
</dbReference>
<dbReference type="Proteomes" id="UP001304298">
    <property type="component" value="Unassembled WGS sequence"/>
</dbReference>
<gene>
    <name evidence="1" type="ORF">VA596_45815</name>
</gene>
<dbReference type="CDD" id="cd02440">
    <property type="entry name" value="AdoMet_MTases"/>
    <property type="match status" value="1"/>
</dbReference>
<dbReference type="EC" id="2.1.1.-" evidence="1"/>
<name>A0ABU5RKT8_9PSEU</name>
<organism evidence="1 2">
    <name type="scientific">Amycolatopsis heterodermiae</name>
    <dbReference type="NCBI Taxonomy" id="3110235"/>
    <lineage>
        <taxon>Bacteria</taxon>
        <taxon>Bacillati</taxon>
        <taxon>Actinomycetota</taxon>
        <taxon>Actinomycetes</taxon>
        <taxon>Pseudonocardiales</taxon>
        <taxon>Pseudonocardiaceae</taxon>
        <taxon>Amycolatopsis</taxon>
    </lineage>
</organism>
<dbReference type="Pfam" id="PF02353">
    <property type="entry name" value="CMAS"/>
    <property type="match status" value="1"/>
</dbReference>
<keyword evidence="1" id="KW-0489">Methyltransferase</keyword>
<evidence type="ECO:0000313" key="2">
    <source>
        <dbReference type="Proteomes" id="UP001304298"/>
    </source>
</evidence>
<dbReference type="Gene3D" id="3.40.50.150">
    <property type="entry name" value="Vaccinia Virus protein VP39"/>
    <property type="match status" value="1"/>
</dbReference>
<dbReference type="GO" id="GO:0032259">
    <property type="term" value="P:methylation"/>
    <property type="evidence" value="ECO:0007669"/>
    <property type="project" value="UniProtKB-KW"/>
</dbReference>
<comment type="caution">
    <text evidence="1">The sequence shown here is derived from an EMBL/GenBank/DDBJ whole genome shotgun (WGS) entry which is preliminary data.</text>
</comment>
<keyword evidence="2" id="KW-1185">Reference proteome</keyword>
<dbReference type="InterPro" id="IPR050447">
    <property type="entry name" value="Erg6_SMT_methyltransf"/>
</dbReference>
<dbReference type="GO" id="GO:0008168">
    <property type="term" value="F:methyltransferase activity"/>
    <property type="evidence" value="ECO:0007669"/>
    <property type="project" value="UniProtKB-KW"/>
</dbReference>
<dbReference type="PANTHER" id="PTHR44068">
    <property type="entry name" value="ZGC:194242"/>
    <property type="match status" value="1"/>
</dbReference>
<dbReference type="PANTHER" id="PTHR44068:SF11">
    <property type="entry name" value="GERANYL DIPHOSPHATE 2-C-METHYLTRANSFERASE"/>
    <property type="match status" value="1"/>
</dbReference>
<evidence type="ECO:0000313" key="1">
    <source>
        <dbReference type="EMBL" id="MEA5366916.1"/>
    </source>
</evidence>
<keyword evidence="1" id="KW-0808">Transferase</keyword>
<dbReference type="RefSeq" id="WP_323336505.1">
    <property type="nucleotide sequence ID" value="NZ_JAYFSI010000018.1"/>
</dbReference>
<sequence length="271" mass="30165">MSELSWTPPEVAEFYDGSSPMADKYYSGYQHLGYWYDDRDEATLEEASQRLTRKIVDTLGLRRGEHLLDAGCGLGAPAIHIAGEYGARVTGITISPVEAARAQARADESGVSDLVRFEVGDYHGLTHPENHFDAIVAIESLFNAFDLGKALLEFHRVLRPGGCVAFSEMIKTSSASQAKKPFPQAREPMTAEAWVREFESAGFVVEEQVQCGRRVYVNSGRRYLEHHDEMSGRLSEEFGAELTADIRQGMQNGFHLGPEDVSYLILCARKR</sequence>
<dbReference type="EMBL" id="JAYFSI010000018">
    <property type="protein sequence ID" value="MEA5366916.1"/>
    <property type="molecule type" value="Genomic_DNA"/>
</dbReference>
<accession>A0ABU5RKT8</accession>